<dbReference type="InParanoid" id="G2Y7S6"/>
<gene>
    <name evidence="1" type="ORF">BofuT4_uP106340.1</name>
</gene>
<sequence>MISKLTKLGDPSVDNNLISEAPMISSGLSSEAIPTLSNFNSEGHPSHLNFAVSVFEFNKKRTNNKMLF</sequence>
<reference evidence="2" key="1">
    <citation type="journal article" date="2011" name="PLoS Genet.">
        <title>Genomic analysis of the necrotrophic fungal pathogens Sclerotinia sclerotiorum and Botrytis cinerea.</title>
        <authorList>
            <person name="Amselem J."/>
            <person name="Cuomo C.A."/>
            <person name="van Kan J.A."/>
            <person name="Viaud M."/>
            <person name="Benito E.P."/>
            <person name="Couloux A."/>
            <person name="Coutinho P.M."/>
            <person name="de Vries R.P."/>
            <person name="Dyer P.S."/>
            <person name="Fillinger S."/>
            <person name="Fournier E."/>
            <person name="Gout L."/>
            <person name="Hahn M."/>
            <person name="Kohn L."/>
            <person name="Lapalu N."/>
            <person name="Plummer K.M."/>
            <person name="Pradier J.M."/>
            <person name="Quevillon E."/>
            <person name="Sharon A."/>
            <person name="Simon A."/>
            <person name="ten Have A."/>
            <person name="Tudzynski B."/>
            <person name="Tudzynski P."/>
            <person name="Wincker P."/>
            <person name="Andrew M."/>
            <person name="Anthouard V."/>
            <person name="Beever R.E."/>
            <person name="Beffa R."/>
            <person name="Benoit I."/>
            <person name="Bouzid O."/>
            <person name="Brault B."/>
            <person name="Chen Z."/>
            <person name="Choquer M."/>
            <person name="Collemare J."/>
            <person name="Cotton P."/>
            <person name="Danchin E.G."/>
            <person name="Da Silva C."/>
            <person name="Gautier A."/>
            <person name="Giraud C."/>
            <person name="Giraud T."/>
            <person name="Gonzalez C."/>
            <person name="Grossetete S."/>
            <person name="Guldener U."/>
            <person name="Henrissat B."/>
            <person name="Howlett B.J."/>
            <person name="Kodira C."/>
            <person name="Kretschmer M."/>
            <person name="Lappartient A."/>
            <person name="Leroch M."/>
            <person name="Levis C."/>
            <person name="Mauceli E."/>
            <person name="Neuveglise C."/>
            <person name="Oeser B."/>
            <person name="Pearson M."/>
            <person name="Poulain J."/>
            <person name="Poussereau N."/>
            <person name="Quesneville H."/>
            <person name="Rascle C."/>
            <person name="Schumacher J."/>
            <person name="Segurens B."/>
            <person name="Sexton A."/>
            <person name="Silva E."/>
            <person name="Sirven C."/>
            <person name="Soanes D.M."/>
            <person name="Talbot N.J."/>
            <person name="Templeton M."/>
            <person name="Yandava C."/>
            <person name="Yarden O."/>
            <person name="Zeng Q."/>
            <person name="Rollins J.A."/>
            <person name="Lebrun M.H."/>
            <person name="Dickman M."/>
        </authorList>
    </citation>
    <scope>NUCLEOTIDE SEQUENCE [LARGE SCALE GENOMIC DNA]</scope>
    <source>
        <strain evidence="2">T4</strain>
    </source>
</reference>
<evidence type="ECO:0000313" key="2">
    <source>
        <dbReference type="Proteomes" id="UP000008177"/>
    </source>
</evidence>
<accession>G2Y7S6</accession>
<proteinExistence type="predicted"/>
<name>G2Y7S6_BOTF4</name>
<dbReference type="AlphaFoldDB" id="G2Y7S6"/>
<dbReference type="HOGENOM" id="CLU_2793697_0_0_1"/>
<organism evidence="1 2">
    <name type="scientific">Botryotinia fuckeliana (strain T4)</name>
    <name type="common">Noble rot fungus</name>
    <name type="synonym">Botrytis cinerea</name>
    <dbReference type="NCBI Taxonomy" id="999810"/>
    <lineage>
        <taxon>Eukaryota</taxon>
        <taxon>Fungi</taxon>
        <taxon>Dikarya</taxon>
        <taxon>Ascomycota</taxon>
        <taxon>Pezizomycotina</taxon>
        <taxon>Leotiomycetes</taxon>
        <taxon>Helotiales</taxon>
        <taxon>Sclerotiniaceae</taxon>
        <taxon>Botrytis</taxon>
    </lineage>
</organism>
<dbReference type="EMBL" id="FQ790295">
    <property type="protein sequence ID" value="CCD34066.1"/>
    <property type="molecule type" value="Genomic_DNA"/>
</dbReference>
<protein>
    <submittedName>
        <fullName evidence="1">Uncharacterized protein</fullName>
    </submittedName>
</protein>
<dbReference type="Proteomes" id="UP000008177">
    <property type="component" value="Unplaced contigs"/>
</dbReference>
<evidence type="ECO:0000313" key="1">
    <source>
        <dbReference type="EMBL" id="CCD34066.1"/>
    </source>
</evidence>